<sequence length="264" mass="27589">MTTLGKITKTLTVLSVATLGLVGCSSDDDAPDDDQANQLDSLMTADARPDQRAAGSATAMAMELGFDQAQAASDAEITSVREAAAERTDAAQQLNVEPASCAAPIAELDWSPIQASSESVTRVDFTRSNFSGAGSIEIAGITEDTGGSAKAADEVAAHQQAVEQITANCNDITMLLADESEPDWAELPYTFTAQAVETDSGTGLLWQRYPADDPEGQSTTALTVMTEHEGYAIMVAFIGSEEIADPEFTDISEAVLASAIAQLD</sequence>
<proteinExistence type="predicted"/>
<name>A0A1B7LZW4_9MICC</name>
<dbReference type="AlphaFoldDB" id="A0A1B7LZW4"/>
<evidence type="ECO:0000313" key="2">
    <source>
        <dbReference type="Proteomes" id="UP000078292"/>
    </source>
</evidence>
<gene>
    <name evidence="1" type="ORF">A6F49_09330</name>
</gene>
<dbReference type="EMBL" id="LXEY01000017">
    <property type="protein sequence ID" value="OAV61166.1"/>
    <property type="molecule type" value="Genomic_DNA"/>
</dbReference>
<accession>A0A1B7LZW4</accession>
<reference evidence="1 2" key="1">
    <citation type="submission" date="2016-04" db="EMBL/GenBank/DDBJ databases">
        <title>First whole genome shotgun sequence of the bacterium Enteractinococcus sp. strain UASWS1574.</title>
        <authorList>
            <person name="Crovadore J."/>
            <person name="Chablais R."/>
            <person name="Lefort F."/>
        </authorList>
    </citation>
    <scope>NUCLEOTIDE SEQUENCE [LARGE SCALE GENOMIC DNA]</scope>
    <source>
        <strain evidence="1 2">UASWS1574</strain>
    </source>
</reference>
<dbReference type="OrthoDB" id="4964605at2"/>
<dbReference type="PROSITE" id="PS51257">
    <property type="entry name" value="PROKAR_LIPOPROTEIN"/>
    <property type="match status" value="1"/>
</dbReference>
<dbReference type="Proteomes" id="UP000078292">
    <property type="component" value="Unassembled WGS sequence"/>
</dbReference>
<protein>
    <recommendedName>
        <fullName evidence="3">PknH-like extracellular domain-containing protein</fullName>
    </recommendedName>
</protein>
<comment type="caution">
    <text evidence="1">The sequence shown here is derived from an EMBL/GenBank/DDBJ whole genome shotgun (WGS) entry which is preliminary data.</text>
</comment>
<evidence type="ECO:0000313" key="1">
    <source>
        <dbReference type="EMBL" id="OAV61166.1"/>
    </source>
</evidence>
<keyword evidence="2" id="KW-1185">Reference proteome</keyword>
<dbReference type="RefSeq" id="WP_043057782.1">
    <property type="nucleotide sequence ID" value="NZ_LXEY01000017.1"/>
</dbReference>
<organism evidence="1 2">
    <name type="scientific">Enteractinococcus helveticum</name>
    <dbReference type="NCBI Taxonomy" id="1837282"/>
    <lineage>
        <taxon>Bacteria</taxon>
        <taxon>Bacillati</taxon>
        <taxon>Actinomycetota</taxon>
        <taxon>Actinomycetes</taxon>
        <taxon>Micrococcales</taxon>
        <taxon>Micrococcaceae</taxon>
    </lineage>
</organism>
<dbReference type="STRING" id="1837282.A6F49_09330"/>
<evidence type="ECO:0008006" key="3">
    <source>
        <dbReference type="Google" id="ProtNLM"/>
    </source>
</evidence>